<evidence type="ECO:0000256" key="1">
    <source>
        <dbReference type="ARBA" id="ARBA00010751"/>
    </source>
</evidence>
<organism evidence="2">
    <name type="scientific">marine metagenome</name>
    <dbReference type="NCBI Taxonomy" id="408172"/>
    <lineage>
        <taxon>unclassified sequences</taxon>
        <taxon>metagenomes</taxon>
        <taxon>ecological metagenomes</taxon>
    </lineage>
</organism>
<evidence type="ECO:0008006" key="3">
    <source>
        <dbReference type="Google" id="ProtNLM"/>
    </source>
</evidence>
<comment type="similarity">
    <text evidence="1">Belongs to the UPF0145 family.</text>
</comment>
<reference evidence="2" key="1">
    <citation type="submission" date="2018-05" db="EMBL/GenBank/DDBJ databases">
        <authorList>
            <person name="Lanie J.A."/>
            <person name="Ng W.-L."/>
            <person name="Kazmierczak K.M."/>
            <person name="Andrzejewski T.M."/>
            <person name="Davidsen T.M."/>
            <person name="Wayne K.J."/>
            <person name="Tettelin H."/>
            <person name="Glass J.I."/>
            <person name="Rusch D."/>
            <person name="Podicherti R."/>
            <person name="Tsui H.-C.T."/>
            <person name="Winkler M.E."/>
        </authorList>
    </citation>
    <scope>NUCLEOTIDE SEQUENCE</scope>
</reference>
<dbReference type="SUPFAM" id="SSF117782">
    <property type="entry name" value="YbjQ-like"/>
    <property type="match status" value="1"/>
</dbReference>
<name>A0A381V3R8_9ZZZZ</name>
<gene>
    <name evidence="2" type="ORF">METZ01_LOCUS87465</name>
</gene>
<sequence>VKGSTIRARHVGKDIVASLRTVIGGEIKEYTEMMAESREEAQQRMIERAEEIGANAITDIRFTTSMVMSNTSEILAYGTAVMAVRS</sequence>
<dbReference type="PANTHER" id="PTHR34068:SF2">
    <property type="entry name" value="UPF0145 PROTEIN SCO3412"/>
    <property type="match status" value="1"/>
</dbReference>
<evidence type="ECO:0000313" key="2">
    <source>
        <dbReference type="EMBL" id="SVA34611.1"/>
    </source>
</evidence>
<accession>A0A381V3R8</accession>
<dbReference type="InterPro" id="IPR035439">
    <property type="entry name" value="UPF0145_dom_sf"/>
</dbReference>
<feature type="non-terminal residue" evidence="2">
    <location>
        <position position="1"/>
    </location>
</feature>
<proteinExistence type="inferred from homology"/>
<protein>
    <recommendedName>
        <fullName evidence="3">YbjQ family protein</fullName>
    </recommendedName>
</protein>
<dbReference type="AlphaFoldDB" id="A0A381V3R8"/>
<dbReference type="Pfam" id="PF01906">
    <property type="entry name" value="YbjQ_1"/>
    <property type="match status" value="1"/>
</dbReference>
<dbReference type="InterPro" id="IPR002765">
    <property type="entry name" value="UPF0145_YbjQ-like"/>
</dbReference>
<dbReference type="EMBL" id="UINC01007690">
    <property type="protein sequence ID" value="SVA34611.1"/>
    <property type="molecule type" value="Genomic_DNA"/>
</dbReference>
<dbReference type="PANTHER" id="PTHR34068">
    <property type="entry name" value="UPF0145 PROTEIN YBJQ"/>
    <property type="match status" value="1"/>
</dbReference>
<dbReference type="Gene3D" id="3.30.110.70">
    <property type="entry name" value="Hypothetical protein apc22750. Chain B"/>
    <property type="match status" value="1"/>
</dbReference>